<protein>
    <submittedName>
        <fullName evidence="3">Flagellar biosynthetic protein FlhB</fullName>
    </submittedName>
</protein>
<evidence type="ECO:0000256" key="1">
    <source>
        <dbReference type="SAM" id="MobiDB-lite"/>
    </source>
</evidence>
<reference evidence="4" key="1">
    <citation type="submission" date="2016-10" db="EMBL/GenBank/DDBJ databases">
        <authorList>
            <person name="Varghese N."/>
            <person name="Submissions S."/>
        </authorList>
    </citation>
    <scope>NUCLEOTIDE SEQUENCE [LARGE SCALE GENOMIC DNA]</scope>
    <source>
        <strain evidence="4">DSM 44260</strain>
    </source>
</reference>
<keyword evidence="3" id="KW-0966">Cell projection</keyword>
<organism evidence="3 4">
    <name type="scientific">Actinokineospora terrae</name>
    <dbReference type="NCBI Taxonomy" id="155974"/>
    <lineage>
        <taxon>Bacteria</taxon>
        <taxon>Bacillati</taxon>
        <taxon>Actinomycetota</taxon>
        <taxon>Actinomycetes</taxon>
        <taxon>Pseudonocardiales</taxon>
        <taxon>Pseudonocardiaceae</taxon>
        <taxon>Actinokineospora</taxon>
    </lineage>
</organism>
<dbReference type="InterPro" id="IPR006135">
    <property type="entry name" value="T3SS_substrate_exporter"/>
</dbReference>
<keyword evidence="2" id="KW-0812">Transmembrane</keyword>
<dbReference type="Proteomes" id="UP000199051">
    <property type="component" value="Unassembled WGS sequence"/>
</dbReference>
<feature type="compositionally biased region" description="Basic and acidic residues" evidence="1">
    <location>
        <begin position="1"/>
        <end position="20"/>
    </location>
</feature>
<keyword evidence="3" id="KW-0282">Flagellum</keyword>
<evidence type="ECO:0000313" key="3">
    <source>
        <dbReference type="EMBL" id="SES39562.1"/>
    </source>
</evidence>
<dbReference type="PANTHER" id="PTHR30531:SF12">
    <property type="entry name" value="FLAGELLAR BIOSYNTHETIC PROTEIN FLHB"/>
    <property type="match status" value="1"/>
</dbReference>
<sequence>MSANKDATEKATPKKLKEARSQGQTARTQDLGAWAAVLAATWVIPGVFGDLFDSSAHLLQRIGKFIANPDQADAFTILGDAFAGGASAIAPLLGATLLAVLLGAGVQGGLRPAIKLLKPNFKRLNPLQGIKRMFGPQSAWELVKTLLKCGILGVVLYTAVKDLVPTIMGSGSLPLQALVATLGDTVLSLIRLAAVAGLAMGVADYLVAKRRVGKELKMTKQQVKDEHKNTDGNPEIKGQIRSRQLAMSRNRMMSDIPTADVVMANPTHVAVALRYDPDKGAPRVVAKGAGAIAAKIRELAAEHRVPIVRDIPLARALYSACEVGQEIPVDLFGPVAHVLAFLHRLRSRGSAAGTHTMPAEAAAAA</sequence>
<keyword evidence="4" id="KW-1185">Reference proteome</keyword>
<dbReference type="PRINTS" id="PR00950">
    <property type="entry name" value="TYPE3IMSPROT"/>
</dbReference>
<dbReference type="PANTHER" id="PTHR30531">
    <property type="entry name" value="FLAGELLAR BIOSYNTHETIC PROTEIN FLHB"/>
    <property type="match status" value="1"/>
</dbReference>
<dbReference type="GO" id="GO:0009306">
    <property type="term" value="P:protein secretion"/>
    <property type="evidence" value="ECO:0007669"/>
    <property type="project" value="InterPro"/>
</dbReference>
<evidence type="ECO:0000256" key="2">
    <source>
        <dbReference type="SAM" id="Phobius"/>
    </source>
</evidence>
<accession>A0A1H9X048</accession>
<feature type="transmembrane region" description="Helical" evidence="2">
    <location>
        <begin position="142"/>
        <end position="160"/>
    </location>
</feature>
<feature type="transmembrane region" description="Helical" evidence="2">
    <location>
        <begin position="189"/>
        <end position="208"/>
    </location>
</feature>
<dbReference type="SUPFAM" id="SSF160544">
    <property type="entry name" value="EscU C-terminal domain-like"/>
    <property type="match status" value="1"/>
</dbReference>
<dbReference type="STRING" id="155974.SAMN04487818_11285"/>
<name>A0A1H9X048_9PSEU</name>
<keyword evidence="2" id="KW-0472">Membrane</keyword>
<gene>
    <name evidence="3" type="ORF">SAMN04487818_11285</name>
</gene>
<proteinExistence type="predicted"/>
<keyword evidence="2" id="KW-1133">Transmembrane helix</keyword>
<keyword evidence="3" id="KW-0969">Cilium</keyword>
<dbReference type="RefSeq" id="WP_092784071.1">
    <property type="nucleotide sequence ID" value="NZ_FOGI01000012.1"/>
</dbReference>
<dbReference type="InterPro" id="IPR029025">
    <property type="entry name" value="T3SS_substrate_exporter_C"/>
</dbReference>
<feature type="transmembrane region" description="Helical" evidence="2">
    <location>
        <begin position="88"/>
        <end position="110"/>
    </location>
</feature>
<feature type="transmembrane region" description="Helical" evidence="2">
    <location>
        <begin position="31"/>
        <end position="48"/>
    </location>
</feature>
<evidence type="ECO:0000313" key="4">
    <source>
        <dbReference type="Proteomes" id="UP000199051"/>
    </source>
</evidence>
<dbReference type="Pfam" id="PF01312">
    <property type="entry name" value="Bac_export_2"/>
    <property type="match status" value="1"/>
</dbReference>
<dbReference type="Gene3D" id="3.40.1690.10">
    <property type="entry name" value="secretion proteins EscU"/>
    <property type="match status" value="1"/>
</dbReference>
<dbReference type="AlphaFoldDB" id="A0A1H9X048"/>
<dbReference type="GO" id="GO:0005886">
    <property type="term" value="C:plasma membrane"/>
    <property type="evidence" value="ECO:0007669"/>
    <property type="project" value="TreeGrafter"/>
</dbReference>
<dbReference type="EMBL" id="FOGI01000012">
    <property type="protein sequence ID" value="SES39562.1"/>
    <property type="molecule type" value="Genomic_DNA"/>
</dbReference>
<feature type="region of interest" description="Disordered" evidence="1">
    <location>
        <begin position="1"/>
        <end position="24"/>
    </location>
</feature>